<comment type="caution">
    <text evidence="2">The sequence shown here is derived from an EMBL/GenBank/DDBJ whole genome shotgun (WGS) entry which is preliminary data.</text>
</comment>
<name>A0A8T0R4T6_PANVG</name>
<dbReference type="PANTHER" id="PTHR34660">
    <property type="entry name" value="MYB-LIKE PROTEIN X"/>
    <property type="match status" value="1"/>
</dbReference>
<evidence type="ECO:0000256" key="1">
    <source>
        <dbReference type="SAM" id="MobiDB-lite"/>
    </source>
</evidence>
<protein>
    <submittedName>
        <fullName evidence="2">Uncharacterized protein</fullName>
    </submittedName>
</protein>
<organism evidence="2 3">
    <name type="scientific">Panicum virgatum</name>
    <name type="common">Blackwell switchgrass</name>
    <dbReference type="NCBI Taxonomy" id="38727"/>
    <lineage>
        <taxon>Eukaryota</taxon>
        <taxon>Viridiplantae</taxon>
        <taxon>Streptophyta</taxon>
        <taxon>Embryophyta</taxon>
        <taxon>Tracheophyta</taxon>
        <taxon>Spermatophyta</taxon>
        <taxon>Magnoliopsida</taxon>
        <taxon>Liliopsida</taxon>
        <taxon>Poales</taxon>
        <taxon>Poaceae</taxon>
        <taxon>PACMAD clade</taxon>
        <taxon>Panicoideae</taxon>
        <taxon>Panicodae</taxon>
        <taxon>Paniceae</taxon>
        <taxon>Panicinae</taxon>
        <taxon>Panicum</taxon>
        <taxon>Panicum sect. Hiantes</taxon>
    </lineage>
</organism>
<reference evidence="2" key="1">
    <citation type="submission" date="2020-05" db="EMBL/GenBank/DDBJ databases">
        <title>WGS assembly of Panicum virgatum.</title>
        <authorList>
            <person name="Lovell J.T."/>
            <person name="Jenkins J."/>
            <person name="Shu S."/>
            <person name="Juenger T.E."/>
            <person name="Schmutz J."/>
        </authorList>
    </citation>
    <scope>NUCLEOTIDE SEQUENCE</scope>
    <source>
        <strain evidence="2">AP13</strain>
    </source>
</reference>
<gene>
    <name evidence="2" type="ORF">PVAP13_6NG319000</name>
</gene>
<dbReference type="EMBL" id="CM029048">
    <property type="protein sequence ID" value="KAG2580138.1"/>
    <property type="molecule type" value="Genomic_DNA"/>
</dbReference>
<feature type="region of interest" description="Disordered" evidence="1">
    <location>
        <begin position="41"/>
        <end position="72"/>
    </location>
</feature>
<feature type="compositionally biased region" description="Low complexity" evidence="1">
    <location>
        <begin position="118"/>
        <end position="131"/>
    </location>
</feature>
<dbReference type="Proteomes" id="UP000823388">
    <property type="component" value="Chromosome 6N"/>
</dbReference>
<accession>A0A8T0R4T6</accession>
<feature type="region of interest" description="Disordered" evidence="1">
    <location>
        <begin position="97"/>
        <end position="141"/>
    </location>
</feature>
<sequence length="208" mass="23322">MEKIGTMNEHKHEDLGAKKDQVQNLMCSGFLNGQKFTSDNVKKRKDFDANTSPDEHSMTMTKMPKASPTKDEEIYRHSQRITPYSSTELPGTNTREIAWPKSQDGYNSAITGSRCSEGDISSVSSSGQRSNKGYREQPHPDTKYLNQLYSIPPAQDFSDFIDQDWLFSQDGEERKTAAFEAAESDQVWSDAQIIDTAGVIALPYVVPL</sequence>
<dbReference type="PANTHER" id="PTHR34660:SF25">
    <property type="match status" value="1"/>
</dbReference>
<feature type="compositionally biased region" description="Polar residues" evidence="1">
    <location>
        <begin position="104"/>
        <end position="114"/>
    </location>
</feature>
<feature type="compositionally biased region" description="Basic and acidic residues" evidence="1">
    <location>
        <begin position="45"/>
        <end position="57"/>
    </location>
</feature>
<proteinExistence type="predicted"/>
<keyword evidence="3" id="KW-1185">Reference proteome</keyword>
<evidence type="ECO:0000313" key="3">
    <source>
        <dbReference type="Proteomes" id="UP000823388"/>
    </source>
</evidence>
<evidence type="ECO:0000313" key="2">
    <source>
        <dbReference type="EMBL" id="KAG2580138.1"/>
    </source>
</evidence>
<dbReference type="AlphaFoldDB" id="A0A8T0R4T6"/>